<dbReference type="OrthoDB" id="2433005at2759"/>
<name>A0A4C1VRW7_EUMVA</name>
<reference evidence="2 3" key="1">
    <citation type="journal article" date="2019" name="Commun. Biol.">
        <title>The bagworm genome reveals a unique fibroin gene that provides high tensile strength.</title>
        <authorList>
            <person name="Kono N."/>
            <person name="Nakamura H."/>
            <person name="Ohtoshi R."/>
            <person name="Tomita M."/>
            <person name="Numata K."/>
            <person name="Arakawa K."/>
        </authorList>
    </citation>
    <scope>NUCLEOTIDE SEQUENCE [LARGE SCALE GENOMIC DNA]</scope>
</reference>
<dbReference type="EMBL" id="BGZK01000399">
    <property type="protein sequence ID" value="GBP41411.1"/>
    <property type="molecule type" value="Genomic_DNA"/>
</dbReference>
<comment type="caution">
    <text evidence="2">The sequence shown here is derived from an EMBL/GenBank/DDBJ whole genome shotgun (WGS) entry which is preliminary data.</text>
</comment>
<evidence type="ECO:0000313" key="3">
    <source>
        <dbReference type="Proteomes" id="UP000299102"/>
    </source>
</evidence>
<evidence type="ECO:0000313" key="2">
    <source>
        <dbReference type="EMBL" id="GBP41411.1"/>
    </source>
</evidence>
<dbReference type="PROSITE" id="PS00028">
    <property type="entry name" value="ZINC_FINGER_C2H2_1"/>
    <property type="match status" value="1"/>
</dbReference>
<organism evidence="2 3">
    <name type="scientific">Eumeta variegata</name>
    <name type="common">Bagworm moth</name>
    <name type="synonym">Eumeta japonica</name>
    <dbReference type="NCBI Taxonomy" id="151549"/>
    <lineage>
        <taxon>Eukaryota</taxon>
        <taxon>Metazoa</taxon>
        <taxon>Ecdysozoa</taxon>
        <taxon>Arthropoda</taxon>
        <taxon>Hexapoda</taxon>
        <taxon>Insecta</taxon>
        <taxon>Pterygota</taxon>
        <taxon>Neoptera</taxon>
        <taxon>Endopterygota</taxon>
        <taxon>Lepidoptera</taxon>
        <taxon>Glossata</taxon>
        <taxon>Ditrysia</taxon>
        <taxon>Tineoidea</taxon>
        <taxon>Psychidae</taxon>
        <taxon>Oiketicinae</taxon>
        <taxon>Eumeta</taxon>
    </lineage>
</organism>
<evidence type="ECO:0000259" key="1">
    <source>
        <dbReference type="PROSITE" id="PS00028"/>
    </source>
</evidence>
<protein>
    <recommendedName>
        <fullName evidence="1">C2H2-type domain-containing protein</fullName>
    </recommendedName>
</protein>
<keyword evidence="3" id="KW-1185">Reference proteome</keyword>
<dbReference type="AlphaFoldDB" id="A0A4C1VRW7"/>
<sequence length="198" mass="22450">MLNQVPYARYCPSVEAYLFKRSCGICSLYFASYTAANQHKQSHKSQQEVVPIAKIRPQRIAARRARAVLCLSDDGDRYYILLTYSSDFEAARLDPCELCTVVPTNYTIPPYTYTLSERSAELHDCGPCILSLPRWSIADLELLKALIINVITSVDKWPIMLSNAQNACIGSPCKLVRSRQDVNLHKKIQSSMKIEMRL</sequence>
<dbReference type="Proteomes" id="UP000299102">
    <property type="component" value="Unassembled WGS sequence"/>
</dbReference>
<gene>
    <name evidence="2" type="ORF">EVAR_36166_1</name>
</gene>
<feature type="domain" description="C2H2-type" evidence="1">
    <location>
        <begin position="23"/>
        <end position="43"/>
    </location>
</feature>
<dbReference type="InterPro" id="IPR013087">
    <property type="entry name" value="Znf_C2H2_type"/>
</dbReference>
<proteinExistence type="predicted"/>
<accession>A0A4C1VRW7</accession>